<dbReference type="AlphaFoldDB" id="X6LJ24"/>
<dbReference type="Proteomes" id="UP000023152">
    <property type="component" value="Unassembled WGS sequence"/>
</dbReference>
<sequence length="93" mass="11126">MFIEEITDAYSQVVPIIHLLDILDKQSIQDNKYNDQKSIYKFERLDALQICIRIISGRDCRNMAITYDEECEHVLYKKKGRLMEEKRDRDSPQ</sequence>
<gene>
    <name evidence="1" type="ORF">RFI_36720</name>
</gene>
<evidence type="ECO:0000313" key="1">
    <source>
        <dbReference type="EMBL" id="ETO00720.1"/>
    </source>
</evidence>
<reference evidence="1 2" key="1">
    <citation type="journal article" date="2013" name="Curr. Biol.">
        <title>The Genome of the Foraminiferan Reticulomyxa filosa.</title>
        <authorList>
            <person name="Glockner G."/>
            <person name="Hulsmann N."/>
            <person name="Schleicher M."/>
            <person name="Noegel A.A."/>
            <person name="Eichinger L."/>
            <person name="Gallinger C."/>
            <person name="Pawlowski J."/>
            <person name="Sierra R."/>
            <person name="Euteneuer U."/>
            <person name="Pillet L."/>
            <person name="Moustafa A."/>
            <person name="Platzer M."/>
            <person name="Groth M."/>
            <person name="Szafranski K."/>
            <person name="Schliwa M."/>
        </authorList>
    </citation>
    <scope>NUCLEOTIDE SEQUENCE [LARGE SCALE GENOMIC DNA]</scope>
</reference>
<dbReference type="EMBL" id="ASPP01040176">
    <property type="protein sequence ID" value="ETO00720.1"/>
    <property type="molecule type" value="Genomic_DNA"/>
</dbReference>
<accession>X6LJ24</accession>
<evidence type="ECO:0000313" key="2">
    <source>
        <dbReference type="Proteomes" id="UP000023152"/>
    </source>
</evidence>
<proteinExistence type="predicted"/>
<name>X6LJ24_RETFI</name>
<comment type="caution">
    <text evidence="1">The sequence shown here is derived from an EMBL/GenBank/DDBJ whole genome shotgun (WGS) entry which is preliminary data.</text>
</comment>
<organism evidence="1 2">
    <name type="scientific">Reticulomyxa filosa</name>
    <dbReference type="NCBI Taxonomy" id="46433"/>
    <lineage>
        <taxon>Eukaryota</taxon>
        <taxon>Sar</taxon>
        <taxon>Rhizaria</taxon>
        <taxon>Retaria</taxon>
        <taxon>Foraminifera</taxon>
        <taxon>Monothalamids</taxon>
        <taxon>Reticulomyxidae</taxon>
        <taxon>Reticulomyxa</taxon>
    </lineage>
</organism>
<keyword evidence="2" id="KW-1185">Reference proteome</keyword>
<protein>
    <submittedName>
        <fullName evidence="1">Uncharacterized protein</fullName>
    </submittedName>
</protein>